<protein>
    <recommendedName>
        <fullName evidence="1">Small-conductance mechanosensitive channel</fullName>
    </recommendedName>
</protein>
<name>A0A176RT08_9GAMM</name>
<keyword evidence="1" id="KW-0472">Membrane</keyword>
<reference evidence="3 4" key="1">
    <citation type="submission" date="2016-05" db="EMBL/GenBank/DDBJ databases">
        <title>Single-cell genome of chain-forming Candidatus Thiomargarita nelsonii and comparison to other large sulfur-oxidizing bacteria.</title>
        <authorList>
            <person name="Winkel M."/>
            <person name="Salman V."/>
            <person name="Woyke T."/>
            <person name="Schulz-Vogt H."/>
            <person name="Richter M."/>
            <person name="Flood B."/>
            <person name="Bailey J."/>
            <person name="Amann R."/>
            <person name="Mussmann M."/>
        </authorList>
    </citation>
    <scope>NUCLEOTIDE SEQUENCE [LARGE SCALE GENOMIC DNA]</scope>
    <source>
        <strain evidence="3 4">THI036</strain>
    </source>
</reference>
<dbReference type="SUPFAM" id="SSF82689">
    <property type="entry name" value="Mechanosensitive channel protein MscS (YggB), C-terminal domain"/>
    <property type="match status" value="1"/>
</dbReference>
<dbReference type="InterPro" id="IPR011066">
    <property type="entry name" value="MscS_channel_C_sf"/>
</dbReference>
<dbReference type="PATRIC" id="fig|1003181.4.peg.7358"/>
<dbReference type="InterPro" id="IPR045275">
    <property type="entry name" value="MscS_archaea/bacteria_type"/>
</dbReference>
<organism evidence="3 4">
    <name type="scientific">Candidatus Thiomargarita nelsonii</name>
    <dbReference type="NCBI Taxonomy" id="1003181"/>
    <lineage>
        <taxon>Bacteria</taxon>
        <taxon>Pseudomonadati</taxon>
        <taxon>Pseudomonadota</taxon>
        <taxon>Gammaproteobacteria</taxon>
        <taxon>Thiotrichales</taxon>
        <taxon>Thiotrichaceae</taxon>
        <taxon>Thiomargarita</taxon>
    </lineage>
</organism>
<dbReference type="GO" id="GO:0008381">
    <property type="term" value="F:mechanosensitive monoatomic ion channel activity"/>
    <property type="evidence" value="ECO:0007669"/>
    <property type="project" value="InterPro"/>
</dbReference>
<comment type="caution">
    <text evidence="3">The sequence shown here is derived from an EMBL/GenBank/DDBJ whole genome shotgun (WGS) entry which is preliminary data.</text>
</comment>
<comment type="similarity">
    <text evidence="1">Belongs to the MscS (TC 1.A.23) family.</text>
</comment>
<keyword evidence="1" id="KW-0407">Ion channel</keyword>
<dbReference type="GO" id="GO:0005886">
    <property type="term" value="C:plasma membrane"/>
    <property type="evidence" value="ECO:0007669"/>
    <property type="project" value="UniProtKB-SubCell"/>
</dbReference>
<keyword evidence="1" id="KW-1003">Cell membrane</keyword>
<evidence type="ECO:0000313" key="3">
    <source>
        <dbReference type="EMBL" id="OAD18859.1"/>
    </source>
</evidence>
<comment type="subcellular location">
    <subcellularLocation>
        <location evidence="1">Cell inner membrane</location>
        <topology evidence="1">Multi-pass membrane protein</topology>
    </subcellularLocation>
</comment>
<dbReference type="EMBL" id="LUTY01003061">
    <property type="protein sequence ID" value="OAD18859.1"/>
    <property type="molecule type" value="Genomic_DNA"/>
</dbReference>
<feature type="domain" description="Mechanosensitive ion channel MscS C-terminal" evidence="2">
    <location>
        <begin position="40"/>
        <end position="122"/>
    </location>
</feature>
<dbReference type="Pfam" id="PF21082">
    <property type="entry name" value="MS_channel_3rd"/>
    <property type="match status" value="1"/>
</dbReference>
<proteinExistence type="inferred from homology"/>
<sequence>MNNTTLQMPDRQDVIIPNSELIARPFINRTRTDHIMRTTLYVGISYEDDPHKAENIIKSVLDEVPEILTVPGYDIFLWEFADSRVTFRINYFLDLRDVNMFGIKSTVLFNIWDSFEKAGIKIPFPQQDVHLKSVQGTPDKI</sequence>
<comment type="subunit">
    <text evidence="1">Homoheptamer.</text>
</comment>
<keyword evidence="1" id="KW-0813">Transport</keyword>
<dbReference type="InterPro" id="IPR049278">
    <property type="entry name" value="MS_channel_C"/>
</dbReference>
<keyword evidence="4" id="KW-1185">Reference proteome</keyword>
<keyword evidence="1" id="KW-0406">Ion transport</keyword>
<evidence type="ECO:0000313" key="4">
    <source>
        <dbReference type="Proteomes" id="UP000076962"/>
    </source>
</evidence>
<keyword evidence="1" id="KW-0997">Cell inner membrane</keyword>
<gene>
    <name evidence="3" type="ORF">THIOM_005538</name>
</gene>
<dbReference type="PANTHER" id="PTHR30221:SF1">
    <property type="entry name" value="SMALL-CONDUCTANCE MECHANOSENSITIVE CHANNEL"/>
    <property type="match status" value="1"/>
</dbReference>
<dbReference type="PANTHER" id="PTHR30221">
    <property type="entry name" value="SMALL-CONDUCTANCE MECHANOSENSITIVE CHANNEL"/>
    <property type="match status" value="1"/>
</dbReference>
<dbReference type="Proteomes" id="UP000076962">
    <property type="component" value="Unassembled WGS sequence"/>
</dbReference>
<comment type="function">
    <text evidence="1">Mechanosensitive channel that participates in the regulation of osmotic pressure changes within the cell, opening in response to stretch forces in the membrane lipid bilayer, without the need for other proteins. Contributes to normal resistance to hypoosmotic shock. Forms an ion channel of 1.0 nanosiemens conductance with a slight preference for anions.</text>
</comment>
<accession>A0A176RT08</accession>
<evidence type="ECO:0000256" key="1">
    <source>
        <dbReference type="RuleBase" id="RU369025"/>
    </source>
</evidence>
<dbReference type="AlphaFoldDB" id="A0A176RT08"/>
<dbReference type="Gene3D" id="3.30.70.100">
    <property type="match status" value="1"/>
</dbReference>
<evidence type="ECO:0000259" key="2">
    <source>
        <dbReference type="Pfam" id="PF21082"/>
    </source>
</evidence>